<evidence type="ECO:0000256" key="1">
    <source>
        <dbReference type="ARBA" id="ARBA00010746"/>
    </source>
</evidence>
<dbReference type="Pfam" id="PF03018">
    <property type="entry name" value="Dirigent"/>
    <property type="match status" value="1"/>
</dbReference>
<evidence type="ECO:0000259" key="6">
    <source>
        <dbReference type="PROSITE" id="PS51752"/>
    </source>
</evidence>
<comment type="caution">
    <text evidence="7">The sequence shown here is derived from an EMBL/GenBank/DDBJ whole genome shotgun (WGS) entry which is preliminary data.</text>
</comment>
<dbReference type="GO" id="GO:0048046">
    <property type="term" value="C:apoplast"/>
    <property type="evidence" value="ECO:0007669"/>
    <property type="project" value="UniProtKB-SubCell"/>
</dbReference>
<evidence type="ECO:0000256" key="5">
    <source>
        <dbReference type="RuleBase" id="RU363099"/>
    </source>
</evidence>
<dbReference type="SUPFAM" id="SSF51101">
    <property type="entry name" value="Mannose-binding lectins"/>
    <property type="match status" value="1"/>
</dbReference>
<dbReference type="Proteomes" id="UP000636709">
    <property type="component" value="Unassembled WGS sequence"/>
</dbReference>
<dbReference type="Pfam" id="PF01419">
    <property type="entry name" value="Jacalin"/>
    <property type="match status" value="1"/>
</dbReference>
<dbReference type="InterPro" id="IPR004265">
    <property type="entry name" value="Dirigent"/>
</dbReference>
<protein>
    <recommendedName>
        <fullName evidence="5">Dirigent protein</fullName>
    </recommendedName>
</protein>
<organism evidence="7 8">
    <name type="scientific">Digitaria exilis</name>
    <dbReference type="NCBI Taxonomy" id="1010633"/>
    <lineage>
        <taxon>Eukaryota</taxon>
        <taxon>Viridiplantae</taxon>
        <taxon>Streptophyta</taxon>
        <taxon>Embryophyta</taxon>
        <taxon>Tracheophyta</taxon>
        <taxon>Spermatophyta</taxon>
        <taxon>Magnoliopsida</taxon>
        <taxon>Liliopsida</taxon>
        <taxon>Poales</taxon>
        <taxon>Poaceae</taxon>
        <taxon>PACMAD clade</taxon>
        <taxon>Panicoideae</taxon>
        <taxon>Panicodae</taxon>
        <taxon>Paniceae</taxon>
        <taxon>Anthephorinae</taxon>
        <taxon>Digitaria</taxon>
    </lineage>
</organism>
<dbReference type="InterPro" id="IPR001229">
    <property type="entry name" value="Jacalin-like_lectin_dom"/>
</dbReference>
<comment type="subcellular location">
    <subcellularLocation>
        <location evidence="5">Secreted</location>
        <location evidence="5">Extracellular space</location>
        <location evidence="5">Apoplast</location>
    </subcellularLocation>
</comment>
<dbReference type="GO" id="GO:0009699">
    <property type="term" value="P:phenylpropanoid biosynthetic process"/>
    <property type="evidence" value="ECO:0007669"/>
    <property type="project" value="UniProtKB-ARBA"/>
</dbReference>
<evidence type="ECO:0000256" key="3">
    <source>
        <dbReference type="ARBA" id="ARBA00022525"/>
    </source>
</evidence>
<gene>
    <name evidence="7" type="ORF">HU200_015872</name>
</gene>
<keyword evidence="3 5" id="KW-0964">Secreted</keyword>
<feature type="domain" description="Jacalin-type lectin" evidence="6">
    <location>
        <begin position="148"/>
        <end position="225"/>
    </location>
</feature>
<dbReference type="InterPro" id="IPR044859">
    <property type="entry name" value="Allene_oxi_cyc_Dirigent"/>
</dbReference>
<reference evidence="7" key="1">
    <citation type="submission" date="2020-07" db="EMBL/GenBank/DDBJ databases">
        <title>Genome sequence and genetic diversity analysis of an under-domesticated orphan crop, white fonio (Digitaria exilis).</title>
        <authorList>
            <person name="Bennetzen J.L."/>
            <person name="Chen S."/>
            <person name="Ma X."/>
            <person name="Wang X."/>
            <person name="Yssel A.E.J."/>
            <person name="Chaluvadi S.R."/>
            <person name="Johnson M."/>
            <person name="Gangashetty P."/>
            <person name="Hamidou F."/>
            <person name="Sanogo M.D."/>
            <person name="Zwaenepoel A."/>
            <person name="Wallace J."/>
            <person name="Van De Peer Y."/>
            <person name="Van Deynze A."/>
        </authorList>
    </citation>
    <scope>NUCLEOTIDE SEQUENCE</scope>
    <source>
        <tissue evidence="7">Leaves</tissue>
    </source>
</reference>
<keyword evidence="8" id="KW-1185">Reference proteome</keyword>
<dbReference type="EMBL" id="JACEFO010001605">
    <property type="protein sequence ID" value="KAF8731925.1"/>
    <property type="molecule type" value="Genomic_DNA"/>
</dbReference>
<evidence type="ECO:0000313" key="7">
    <source>
        <dbReference type="EMBL" id="KAF8731925.1"/>
    </source>
</evidence>
<dbReference type="OrthoDB" id="1925209at2759"/>
<accession>A0A835F9I9</accession>
<dbReference type="PANTHER" id="PTHR46506">
    <property type="entry name" value="OS05G0143600 PROTEIN"/>
    <property type="match status" value="1"/>
</dbReference>
<dbReference type="PROSITE" id="PS51752">
    <property type="entry name" value="JACALIN_LECTIN"/>
    <property type="match status" value="1"/>
</dbReference>
<evidence type="ECO:0000313" key="8">
    <source>
        <dbReference type="Proteomes" id="UP000636709"/>
    </source>
</evidence>
<sequence length="225" mass="24744">MEHNELKFNGRYLFQILSGPSRNQVYSVNIGELGSIVVFNWAVRDGPSPDAKIVAREQGLHVHGGHWHNSFSLVFENERFRGSTLQVMGIPDPPIPGEWAVVGGTGQFAMATGVIKKREHELRGDYRVVEITINGFCPKLNSNQKGPVTKSGLWGGNEGGERDIKEVPRRLESVTIRSGHAIDSIAFSYTDQYGQSRTEGPWGGAGGTDHSPLVFPSLIYAWSIV</sequence>
<comment type="similarity">
    <text evidence="1 5">Belongs to the plant dirigent protein family.</text>
</comment>
<dbReference type="GO" id="GO:0030246">
    <property type="term" value="F:carbohydrate binding"/>
    <property type="evidence" value="ECO:0007669"/>
    <property type="project" value="UniProtKB-KW"/>
</dbReference>
<proteinExistence type="inferred from homology"/>
<keyword evidence="5" id="KW-0052">Apoplast</keyword>
<name>A0A835F9I9_9POAL</name>
<dbReference type="Gene3D" id="2.100.10.30">
    <property type="entry name" value="Jacalin-like lectin domain"/>
    <property type="match status" value="1"/>
</dbReference>
<evidence type="ECO:0000256" key="2">
    <source>
        <dbReference type="ARBA" id="ARBA00011738"/>
    </source>
</evidence>
<keyword evidence="4" id="KW-0430">Lectin</keyword>
<evidence type="ECO:0000256" key="4">
    <source>
        <dbReference type="ARBA" id="ARBA00022734"/>
    </source>
</evidence>
<comment type="subunit">
    <text evidence="2 5">Homodimer.</text>
</comment>
<dbReference type="InterPro" id="IPR036404">
    <property type="entry name" value="Jacalin-like_lectin_dom_sf"/>
</dbReference>
<comment type="function">
    <text evidence="5">Dirigent proteins impart stereoselectivity on the phenoxy radical-coupling reaction, yielding optically active lignans from two molecules of coniferyl alcohol in the biosynthesis of lignans, flavonolignans, and alkaloids and thus plays a central role in plant secondary metabolism.</text>
</comment>
<dbReference type="AlphaFoldDB" id="A0A835F9I9"/>
<dbReference type="Gene3D" id="2.40.480.10">
    <property type="entry name" value="Allene oxide cyclase-like"/>
    <property type="match status" value="1"/>
</dbReference>